<sequence>MNALLLGKMRYNDAVQYYTQALDQNSQDISLNIACYINRAAVNLELGNYGKALGDCSKALHLDPKNVKAFYRSSKALYQLGRAQDAIACCECGLRVEPENSSLKTLLTQAKTLKEKVGEKERIKAEREQKEAERVKELEAALQDGKIRMIDSNDKMYKPDLKSNSSVKFDKSSGQLIWPVFFLYPEFKESDFIEKCEDGTSFMDHLEVMFEMPAPWDNPESPKYTKDSIEVYFESFPTNVTKPSLVKVGKKCTIRQVLSHPKYFVVSGVPSFIILSNDSKVFKEEFIARYRK</sequence>
<protein>
    <submittedName>
        <fullName evidence="1">HSP70/90 co-chaperone</fullName>
    </submittedName>
</protein>
<comment type="caution">
    <text evidence="1">The sequence shown here is derived from an EMBL/GenBank/DDBJ whole genome shotgun (WGS) entry which is preliminary data.</text>
</comment>
<accession>A0ACC2U3T7</accession>
<gene>
    <name evidence="1" type="primary">CNS1_1</name>
    <name evidence="1" type="ORF">DSO57_1012138</name>
</gene>
<keyword evidence="2" id="KW-1185">Reference proteome</keyword>
<name>A0ACC2U3T7_9FUNG</name>
<dbReference type="EMBL" id="QTSX02001463">
    <property type="protein sequence ID" value="KAJ9081670.1"/>
    <property type="molecule type" value="Genomic_DNA"/>
</dbReference>
<organism evidence="1 2">
    <name type="scientific">Entomophthora muscae</name>
    <dbReference type="NCBI Taxonomy" id="34485"/>
    <lineage>
        <taxon>Eukaryota</taxon>
        <taxon>Fungi</taxon>
        <taxon>Fungi incertae sedis</taxon>
        <taxon>Zoopagomycota</taxon>
        <taxon>Entomophthoromycotina</taxon>
        <taxon>Entomophthoromycetes</taxon>
        <taxon>Entomophthorales</taxon>
        <taxon>Entomophthoraceae</taxon>
        <taxon>Entomophthora</taxon>
    </lineage>
</organism>
<dbReference type="Proteomes" id="UP001165960">
    <property type="component" value="Unassembled WGS sequence"/>
</dbReference>
<evidence type="ECO:0000313" key="1">
    <source>
        <dbReference type="EMBL" id="KAJ9081670.1"/>
    </source>
</evidence>
<reference evidence="1" key="1">
    <citation type="submission" date="2022-04" db="EMBL/GenBank/DDBJ databases">
        <title>Genome of the entomopathogenic fungus Entomophthora muscae.</title>
        <authorList>
            <person name="Elya C."/>
            <person name="Lovett B.R."/>
            <person name="Lee E."/>
            <person name="Macias A.M."/>
            <person name="Hajek A.E."/>
            <person name="De Bivort B.L."/>
            <person name="Kasson M.T."/>
            <person name="De Fine Licht H.H."/>
            <person name="Stajich J.E."/>
        </authorList>
    </citation>
    <scope>NUCLEOTIDE SEQUENCE</scope>
    <source>
        <strain evidence="1">Berkeley</strain>
    </source>
</reference>
<proteinExistence type="predicted"/>
<evidence type="ECO:0000313" key="2">
    <source>
        <dbReference type="Proteomes" id="UP001165960"/>
    </source>
</evidence>